<dbReference type="InterPro" id="IPR035513">
    <property type="entry name" value="Invertase/methylesterase_inhib"/>
</dbReference>
<proteinExistence type="inferred from homology"/>
<evidence type="ECO:0000313" key="6">
    <source>
        <dbReference type="EMBL" id="GAA0160103.1"/>
    </source>
</evidence>
<dbReference type="PANTHER" id="PTHR35357">
    <property type="entry name" value="OS02G0537100 PROTEIN"/>
    <property type="match status" value="1"/>
</dbReference>
<dbReference type="SMART" id="SM00856">
    <property type="entry name" value="PMEI"/>
    <property type="match status" value="1"/>
</dbReference>
<feature type="chain" id="PRO_5043640773" description="Pectinesterase inhibitor domain-containing protein" evidence="4">
    <location>
        <begin position="23"/>
        <end position="165"/>
    </location>
</feature>
<sequence>MGISIPLMILNLLFLGSENVNLIDNTCKNTPNYNLCISVFLEDPRSSSADIRGLGLIVIDALKSKAEETANLIDTLKTTSPGLRSPLNRCAILYFAVLKADIPEAVEALSKGVPKFAEDGVADAALEAQSCELAFGSASNSPLTDLNESVVDLSNVARSIIRMLL</sequence>
<evidence type="ECO:0000259" key="5">
    <source>
        <dbReference type="SMART" id="SM00856"/>
    </source>
</evidence>
<keyword evidence="7" id="KW-1185">Reference proteome</keyword>
<organism evidence="6 7">
    <name type="scientific">Lithospermum erythrorhizon</name>
    <name type="common">Purple gromwell</name>
    <name type="synonym">Lithospermum officinale var. erythrorhizon</name>
    <dbReference type="NCBI Taxonomy" id="34254"/>
    <lineage>
        <taxon>Eukaryota</taxon>
        <taxon>Viridiplantae</taxon>
        <taxon>Streptophyta</taxon>
        <taxon>Embryophyta</taxon>
        <taxon>Tracheophyta</taxon>
        <taxon>Spermatophyta</taxon>
        <taxon>Magnoliopsida</taxon>
        <taxon>eudicotyledons</taxon>
        <taxon>Gunneridae</taxon>
        <taxon>Pentapetalae</taxon>
        <taxon>asterids</taxon>
        <taxon>lamiids</taxon>
        <taxon>Boraginales</taxon>
        <taxon>Boraginaceae</taxon>
        <taxon>Boraginoideae</taxon>
        <taxon>Lithospermeae</taxon>
        <taxon>Lithospermum</taxon>
    </lineage>
</organism>
<comment type="caution">
    <text evidence="6">The sequence shown here is derived from an EMBL/GenBank/DDBJ whole genome shotgun (WGS) entry which is preliminary data.</text>
</comment>
<evidence type="ECO:0000256" key="3">
    <source>
        <dbReference type="ARBA" id="ARBA00038471"/>
    </source>
</evidence>
<comment type="similarity">
    <text evidence="3">Belongs to the PMEI family.</text>
</comment>
<feature type="signal peptide" evidence="4">
    <location>
        <begin position="1"/>
        <end position="22"/>
    </location>
</feature>
<dbReference type="PANTHER" id="PTHR35357:SF8">
    <property type="entry name" value="OS01G0111000 PROTEIN"/>
    <property type="match status" value="1"/>
</dbReference>
<dbReference type="GO" id="GO:0004857">
    <property type="term" value="F:enzyme inhibitor activity"/>
    <property type="evidence" value="ECO:0007669"/>
    <property type="project" value="InterPro"/>
</dbReference>
<evidence type="ECO:0000313" key="7">
    <source>
        <dbReference type="Proteomes" id="UP001454036"/>
    </source>
</evidence>
<evidence type="ECO:0000256" key="4">
    <source>
        <dbReference type="SAM" id="SignalP"/>
    </source>
</evidence>
<dbReference type="EMBL" id="BAABME010035843">
    <property type="protein sequence ID" value="GAA0160103.1"/>
    <property type="molecule type" value="Genomic_DNA"/>
</dbReference>
<dbReference type="Gene3D" id="1.20.140.40">
    <property type="entry name" value="Invertase/pectin methylesterase inhibitor family protein"/>
    <property type="match status" value="1"/>
</dbReference>
<dbReference type="CDD" id="cd15796">
    <property type="entry name" value="CIF_like"/>
    <property type="match status" value="1"/>
</dbReference>
<dbReference type="Proteomes" id="UP001454036">
    <property type="component" value="Unassembled WGS sequence"/>
</dbReference>
<protein>
    <recommendedName>
        <fullName evidence="5">Pectinesterase inhibitor domain-containing protein</fullName>
    </recommendedName>
</protein>
<accession>A0AAV3Q961</accession>
<keyword evidence="2" id="KW-1015">Disulfide bond</keyword>
<gene>
    <name evidence="6" type="ORF">LIER_43511</name>
</gene>
<dbReference type="SUPFAM" id="SSF101148">
    <property type="entry name" value="Plant invertase/pectin methylesterase inhibitor"/>
    <property type="match status" value="1"/>
</dbReference>
<dbReference type="Pfam" id="PF04043">
    <property type="entry name" value="PMEI"/>
    <property type="match status" value="1"/>
</dbReference>
<evidence type="ECO:0000256" key="2">
    <source>
        <dbReference type="ARBA" id="ARBA00023157"/>
    </source>
</evidence>
<dbReference type="FunFam" id="1.20.140.40:FF:000009">
    <property type="entry name" value="Invertase/pectin methylesterase inhibitor family protein"/>
    <property type="match status" value="1"/>
</dbReference>
<dbReference type="InterPro" id="IPR034087">
    <property type="entry name" value="C/VIF1"/>
</dbReference>
<evidence type="ECO:0000256" key="1">
    <source>
        <dbReference type="ARBA" id="ARBA00022729"/>
    </source>
</evidence>
<name>A0AAV3Q961_LITER</name>
<keyword evidence="1 4" id="KW-0732">Signal</keyword>
<dbReference type="AlphaFoldDB" id="A0AAV3Q961"/>
<dbReference type="NCBIfam" id="TIGR01614">
    <property type="entry name" value="PME_inhib"/>
    <property type="match status" value="1"/>
</dbReference>
<dbReference type="InterPro" id="IPR006501">
    <property type="entry name" value="Pectinesterase_inhib_dom"/>
</dbReference>
<reference evidence="6 7" key="1">
    <citation type="submission" date="2024-01" db="EMBL/GenBank/DDBJ databases">
        <title>The complete chloroplast genome sequence of Lithospermum erythrorhizon: insights into the phylogenetic relationship among Boraginaceae species and the maternal lineages of purple gromwells.</title>
        <authorList>
            <person name="Okada T."/>
            <person name="Watanabe K."/>
        </authorList>
    </citation>
    <scope>NUCLEOTIDE SEQUENCE [LARGE SCALE GENOMIC DNA]</scope>
</reference>
<feature type="domain" description="Pectinesterase inhibitor" evidence="5">
    <location>
        <begin position="18"/>
        <end position="160"/>
    </location>
</feature>